<evidence type="ECO:0000313" key="2">
    <source>
        <dbReference type="EMBL" id="MFC0477464.1"/>
    </source>
</evidence>
<feature type="signal peptide" evidence="1">
    <location>
        <begin position="1"/>
        <end position="24"/>
    </location>
</feature>
<organism evidence="2 3">
    <name type="scientific">Robertmurraya beringensis</name>
    <dbReference type="NCBI Taxonomy" id="641660"/>
    <lineage>
        <taxon>Bacteria</taxon>
        <taxon>Bacillati</taxon>
        <taxon>Bacillota</taxon>
        <taxon>Bacilli</taxon>
        <taxon>Bacillales</taxon>
        <taxon>Bacillaceae</taxon>
        <taxon>Robertmurraya</taxon>
    </lineage>
</organism>
<dbReference type="RefSeq" id="WP_340904140.1">
    <property type="nucleotide sequence ID" value="NZ_JBHLUU010000122.1"/>
</dbReference>
<keyword evidence="3" id="KW-1185">Reference proteome</keyword>
<sequence>MKKYLYFFLFTILLFSSFPNQSQAASTEVTSVGNTATTDYAPINKKTGTGGGVSTFGLDFARGTVSCYSISNNVYCPWTIQVGGDVISYSNVTVEIQKDHGFLNGGWEPHKTLPFNYRINTPSSTIRNEGSTTLSDGAYRARLGGTFTTVKNGVYGAWANGWSYFEVK</sequence>
<evidence type="ECO:0000256" key="1">
    <source>
        <dbReference type="SAM" id="SignalP"/>
    </source>
</evidence>
<proteinExistence type="predicted"/>
<dbReference type="EMBL" id="JBHLUU010000122">
    <property type="protein sequence ID" value="MFC0477464.1"/>
    <property type="molecule type" value="Genomic_DNA"/>
</dbReference>
<dbReference type="Proteomes" id="UP001589738">
    <property type="component" value="Unassembled WGS sequence"/>
</dbReference>
<feature type="chain" id="PRO_5045101219" evidence="1">
    <location>
        <begin position="25"/>
        <end position="168"/>
    </location>
</feature>
<reference evidence="2 3" key="1">
    <citation type="submission" date="2024-09" db="EMBL/GenBank/DDBJ databases">
        <authorList>
            <person name="Sun Q."/>
            <person name="Mori K."/>
        </authorList>
    </citation>
    <scope>NUCLEOTIDE SEQUENCE [LARGE SCALE GENOMIC DNA]</scope>
    <source>
        <strain evidence="2 3">CGMCC 1.9126</strain>
    </source>
</reference>
<evidence type="ECO:0000313" key="3">
    <source>
        <dbReference type="Proteomes" id="UP001589738"/>
    </source>
</evidence>
<gene>
    <name evidence="2" type="ORF">ACFFHF_19940</name>
</gene>
<accession>A0ABV6KW12</accession>
<comment type="caution">
    <text evidence="2">The sequence shown here is derived from an EMBL/GenBank/DDBJ whole genome shotgun (WGS) entry which is preliminary data.</text>
</comment>
<name>A0ABV6KW12_9BACI</name>
<protein>
    <submittedName>
        <fullName evidence="2">Uncharacterized protein</fullName>
    </submittedName>
</protein>
<keyword evidence="1" id="KW-0732">Signal</keyword>